<dbReference type="KEGG" id="neq:NEQ180"/>
<dbReference type="EMBL" id="AE017199">
    <property type="protein sequence ID" value="AAR39034.1"/>
    <property type="molecule type" value="Genomic_DNA"/>
</dbReference>
<dbReference type="AlphaFoldDB" id="Q74MP0"/>
<dbReference type="InterPro" id="IPR015946">
    <property type="entry name" value="KH_dom-like_a/b"/>
</dbReference>
<keyword evidence="2" id="KW-1185">Reference proteome</keyword>
<dbReference type="Proteomes" id="UP000000578">
    <property type="component" value="Chromosome"/>
</dbReference>
<sequence length="136" mass="15555">MDDIVLAFEAITGGKPIAYYDDGKRILFVVDGKNVGKYIGKGGKNVKLLSTALKRDIYIAGYYEDPVQFIKSFYRELDISEIVKEGNKYIVKINDRQQRAMAIGKEGWRINLLNRALKELYNASAEIFQPKEENQQ</sequence>
<dbReference type="Gene3D" id="3.30.300.20">
    <property type="match status" value="2"/>
</dbReference>
<dbReference type="STRING" id="228908.NEQ180"/>
<reference evidence="1 2" key="1">
    <citation type="journal article" date="2003" name="Proc. Natl. Acad. Sci. U.S.A.">
        <title>The genome of Nanoarchaeum equitans: insights into early archaeal evolution and derived parasitism.</title>
        <authorList>
            <person name="Waters E."/>
            <person name="Hohn M.J."/>
            <person name="Ahel I."/>
            <person name="Graham D.E."/>
            <person name="Adams M.D."/>
            <person name="Barnstead M."/>
            <person name="Beeson K.Y."/>
            <person name="Bibbs L."/>
            <person name="Bolanos R."/>
            <person name="Keller M."/>
            <person name="Kretz K."/>
            <person name="Lin X."/>
            <person name="Mathur E."/>
            <person name="Ni J."/>
            <person name="Podar M."/>
            <person name="Richardson T."/>
            <person name="Sutton G.G."/>
            <person name="Simon M."/>
            <person name="Soll D."/>
            <person name="Stetter K.O."/>
            <person name="Short J.M."/>
            <person name="Noordewier M."/>
        </authorList>
    </citation>
    <scope>NUCLEOTIDE SEQUENCE [LARGE SCALE GENOMIC DNA]</scope>
    <source>
        <strain evidence="1 2">Kin4-M</strain>
    </source>
</reference>
<dbReference type="HOGENOM" id="CLU_1870783_0_0_2"/>
<name>Q74MP0_NANEQ</name>
<dbReference type="BioCyc" id="NEQU228908:GJB6-195-MONOMER"/>
<dbReference type="SUPFAM" id="SSF54814">
    <property type="entry name" value="Prokaryotic type KH domain (KH-domain type II)"/>
    <property type="match status" value="1"/>
</dbReference>
<gene>
    <name evidence="1" type="ordered locus">NEQ180</name>
</gene>
<evidence type="ECO:0000313" key="2">
    <source>
        <dbReference type="Proteomes" id="UP000000578"/>
    </source>
</evidence>
<evidence type="ECO:0000313" key="1">
    <source>
        <dbReference type="EMBL" id="AAR39034.1"/>
    </source>
</evidence>
<dbReference type="GO" id="GO:0006353">
    <property type="term" value="P:DNA-templated transcription termination"/>
    <property type="evidence" value="ECO:0007669"/>
    <property type="project" value="UniProtKB-KW"/>
</dbReference>
<proteinExistence type="predicted"/>
<dbReference type="EnsemblBacteria" id="AAR39034">
    <property type="protein sequence ID" value="AAR39034"/>
    <property type="gene ID" value="NEQ180"/>
</dbReference>
<organism evidence="1 2">
    <name type="scientific">Nanoarchaeum equitans (strain Kin4-M)</name>
    <dbReference type="NCBI Taxonomy" id="228908"/>
    <lineage>
        <taxon>Archaea</taxon>
        <taxon>Nanobdellota</taxon>
        <taxon>Candidatus Nanoarchaeia</taxon>
        <taxon>Nanoarchaeales</taxon>
        <taxon>Nanoarchaeaceae</taxon>
        <taxon>Nanoarchaeum</taxon>
    </lineage>
</organism>
<accession>Q74MP0</accession>
<protein>
    <submittedName>
        <fullName evidence="1">NEQ180</fullName>
    </submittedName>
</protein>
<dbReference type="InterPro" id="IPR009019">
    <property type="entry name" value="KH_sf_prok-type"/>
</dbReference>
<dbReference type="GO" id="GO:0003723">
    <property type="term" value="F:RNA binding"/>
    <property type="evidence" value="ECO:0007669"/>
    <property type="project" value="UniProtKB-KW"/>
</dbReference>